<dbReference type="InterPro" id="IPR002048">
    <property type="entry name" value="EF_hand_dom"/>
</dbReference>
<dbReference type="InterPro" id="IPR039647">
    <property type="entry name" value="EF_hand_pair_protein_CML-like"/>
</dbReference>
<feature type="domain" description="EF-hand" evidence="4">
    <location>
        <begin position="65"/>
        <end position="102"/>
    </location>
</feature>
<sequence length="176" mass="20258">MKGLALPLTVSLLYCNDKFFVTARRSTDEMYMEHFKSLDTNGDGYVDMQEMRSSMLDMPQEYWATVERSMYERLMKLDTNNDGLRFIDMQEVRSMLLNIGGENWRTTERSMYDSLKKFDANSDGLSLIDAQELRALLGDLAEHHLDAYFRKTDTNKDGAVSWTEFVGDALSEDGKA</sequence>
<evidence type="ECO:0000256" key="2">
    <source>
        <dbReference type="ARBA" id="ARBA00022737"/>
    </source>
</evidence>
<dbReference type="Gene3D" id="1.10.238.10">
    <property type="entry name" value="EF-hand"/>
    <property type="match status" value="2"/>
</dbReference>
<dbReference type="EMBL" id="JABANP010000130">
    <property type="protein sequence ID" value="KAF4689232.1"/>
    <property type="molecule type" value="Genomic_DNA"/>
</dbReference>
<dbReference type="OrthoDB" id="26525at2759"/>
<keyword evidence="2" id="KW-0677">Repeat</keyword>
<dbReference type="Pfam" id="PF13202">
    <property type="entry name" value="EF-hand_5"/>
    <property type="match status" value="1"/>
</dbReference>
<dbReference type="Proteomes" id="UP000541610">
    <property type="component" value="Unassembled WGS sequence"/>
</dbReference>
<dbReference type="Pfam" id="PF13833">
    <property type="entry name" value="EF-hand_8"/>
    <property type="match status" value="1"/>
</dbReference>
<evidence type="ECO:0000313" key="5">
    <source>
        <dbReference type="EMBL" id="KAF4689232.1"/>
    </source>
</evidence>
<name>A0A7J6NZC0_PEROL</name>
<dbReference type="AlphaFoldDB" id="A0A7J6NZC0"/>
<keyword evidence="1" id="KW-0479">Metal-binding</keyword>
<proteinExistence type="predicted"/>
<feature type="domain" description="EF-hand" evidence="4">
    <location>
        <begin position="26"/>
        <end position="61"/>
    </location>
</feature>
<reference evidence="5 6" key="1">
    <citation type="submission" date="2020-04" db="EMBL/GenBank/DDBJ databases">
        <title>Perkinsus olseni comparative genomics.</title>
        <authorList>
            <person name="Bogema D.R."/>
        </authorList>
    </citation>
    <scope>NUCLEOTIDE SEQUENCE [LARGE SCALE GENOMIC DNA]</scope>
    <source>
        <strain evidence="5">00978-12</strain>
    </source>
</reference>
<protein>
    <recommendedName>
        <fullName evidence="4">EF-hand domain-containing protein</fullName>
    </recommendedName>
</protein>
<keyword evidence="3" id="KW-0106">Calcium</keyword>
<dbReference type="SUPFAM" id="SSF47473">
    <property type="entry name" value="EF-hand"/>
    <property type="match status" value="1"/>
</dbReference>
<organism evidence="5 6">
    <name type="scientific">Perkinsus olseni</name>
    <name type="common">Perkinsus atlanticus</name>
    <dbReference type="NCBI Taxonomy" id="32597"/>
    <lineage>
        <taxon>Eukaryota</taxon>
        <taxon>Sar</taxon>
        <taxon>Alveolata</taxon>
        <taxon>Perkinsozoa</taxon>
        <taxon>Perkinsea</taxon>
        <taxon>Perkinsida</taxon>
        <taxon>Perkinsidae</taxon>
        <taxon>Perkinsus</taxon>
    </lineage>
</organism>
<accession>A0A7J6NZC0</accession>
<dbReference type="InterPro" id="IPR011992">
    <property type="entry name" value="EF-hand-dom_pair"/>
</dbReference>
<dbReference type="PANTHER" id="PTHR10891">
    <property type="entry name" value="EF-HAND CALCIUM-BINDING DOMAIN CONTAINING PROTEIN"/>
    <property type="match status" value="1"/>
</dbReference>
<comment type="caution">
    <text evidence="5">The sequence shown here is derived from an EMBL/GenBank/DDBJ whole genome shotgun (WGS) entry which is preliminary data.</text>
</comment>
<feature type="domain" description="EF-hand" evidence="4">
    <location>
        <begin position="140"/>
        <end position="175"/>
    </location>
</feature>
<dbReference type="SMART" id="SM00054">
    <property type="entry name" value="EFh"/>
    <property type="match status" value="4"/>
</dbReference>
<dbReference type="GO" id="GO:0005509">
    <property type="term" value="F:calcium ion binding"/>
    <property type="evidence" value="ECO:0007669"/>
    <property type="project" value="InterPro"/>
</dbReference>
<dbReference type="PROSITE" id="PS00018">
    <property type="entry name" value="EF_HAND_1"/>
    <property type="match status" value="2"/>
</dbReference>
<dbReference type="InterPro" id="IPR018247">
    <property type="entry name" value="EF_Hand_1_Ca_BS"/>
</dbReference>
<dbReference type="PROSITE" id="PS50222">
    <property type="entry name" value="EF_HAND_2"/>
    <property type="match status" value="3"/>
</dbReference>
<evidence type="ECO:0000256" key="1">
    <source>
        <dbReference type="ARBA" id="ARBA00022723"/>
    </source>
</evidence>
<evidence type="ECO:0000259" key="4">
    <source>
        <dbReference type="PROSITE" id="PS50222"/>
    </source>
</evidence>
<evidence type="ECO:0000313" key="6">
    <source>
        <dbReference type="Proteomes" id="UP000541610"/>
    </source>
</evidence>
<gene>
    <name evidence="5" type="ORF">FOZ60_001924</name>
</gene>
<evidence type="ECO:0000256" key="3">
    <source>
        <dbReference type="ARBA" id="ARBA00022837"/>
    </source>
</evidence>